<organism evidence="2 3">
    <name type="scientific">Austropuccinia psidii MF-1</name>
    <dbReference type="NCBI Taxonomy" id="1389203"/>
    <lineage>
        <taxon>Eukaryota</taxon>
        <taxon>Fungi</taxon>
        <taxon>Dikarya</taxon>
        <taxon>Basidiomycota</taxon>
        <taxon>Pucciniomycotina</taxon>
        <taxon>Pucciniomycetes</taxon>
        <taxon>Pucciniales</taxon>
        <taxon>Sphaerophragmiaceae</taxon>
        <taxon>Austropuccinia</taxon>
    </lineage>
</organism>
<sequence>MILILKELMSLIEKKFKLLPPSKKEESNPLNYPQSQFPTRPSTLASTSTNIQPPMASTSRDPMSQEPEKIFDNHQCWDVTGNFTNQKKVNKKVLTSLFIEVDSLTEAFVDKAMKSSIPG</sequence>
<evidence type="ECO:0000313" key="2">
    <source>
        <dbReference type="EMBL" id="MBW0475887.1"/>
    </source>
</evidence>
<dbReference type="EMBL" id="AVOT02004271">
    <property type="protein sequence ID" value="MBW0475887.1"/>
    <property type="molecule type" value="Genomic_DNA"/>
</dbReference>
<comment type="caution">
    <text evidence="2">The sequence shown here is derived from an EMBL/GenBank/DDBJ whole genome shotgun (WGS) entry which is preliminary data.</text>
</comment>
<protein>
    <submittedName>
        <fullName evidence="2">Uncharacterized protein</fullName>
    </submittedName>
</protein>
<accession>A0A9Q3GQX0</accession>
<reference evidence="2" key="1">
    <citation type="submission" date="2021-03" db="EMBL/GenBank/DDBJ databases">
        <title>Draft genome sequence of rust myrtle Austropuccinia psidii MF-1, a brazilian biotype.</title>
        <authorList>
            <person name="Quecine M.C."/>
            <person name="Pachon D.M.R."/>
            <person name="Bonatelli M.L."/>
            <person name="Correr F.H."/>
            <person name="Franceschini L.M."/>
            <person name="Leite T.F."/>
            <person name="Margarido G.R.A."/>
            <person name="Almeida C.A."/>
            <person name="Ferrarezi J.A."/>
            <person name="Labate C.A."/>
        </authorList>
    </citation>
    <scope>NUCLEOTIDE SEQUENCE</scope>
    <source>
        <strain evidence="2">MF-1</strain>
    </source>
</reference>
<keyword evidence="3" id="KW-1185">Reference proteome</keyword>
<feature type="region of interest" description="Disordered" evidence="1">
    <location>
        <begin position="21"/>
        <end position="66"/>
    </location>
</feature>
<feature type="compositionally biased region" description="Polar residues" evidence="1">
    <location>
        <begin position="28"/>
        <end position="62"/>
    </location>
</feature>
<evidence type="ECO:0000313" key="3">
    <source>
        <dbReference type="Proteomes" id="UP000765509"/>
    </source>
</evidence>
<evidence type="ECO:0000256" key="1">
    <source>
        <dbReference type="SAM" id="MobiDB-lite"/>
    </source>
</evidence>
<proteinExistence type="predicted"/>
<dbReference type="Proteomes" id="UP000765509">
    <property type="component" value="Unassembled WGS sequence"/>
</dbReference>
<gene>
    <name evidence="2" type="ORF">O181_015602</name>
</gene>
<dbReference type="AlphaFoldDB" id="A0A9Q3GQX0"/>
<name>A0A9Q3GQX0_9BASI</name>